<gene>
    <name evidence="2" type="ORF">g.51244</name>
</gene>
<proteinExistence type="predicted"/>
<sequence>QEEIVKGEVIQETKIEADQIISPQVNNEVSVAPTDNIMNVQLILPVDAEVNTSNVQLETQPPHTIKTIETLVPSGEISGSCKIENQTLSQSLQDMELDINSMPVIIGGEDFIQPEQPKQTLVPIQPKYTESIVISPKTKISSPKKTESIIMQLGEPSTSNQNVQSVISIPSKGGRGGGRGGRSQKTTSKTIKLTAGALKNLGSLQKGGNQQVLILKTAGGQDKQDQGVIQKNKGPLNMFQHGNKILIVNNPQMSGQNKIKLNPQQQQLLSVSGGKLAPGTRVFTSKVVATTTAQASVTGTSKISTSRSSSKPTQKLVISKGGILTNTSKSVIINNSGKLVTTMPATHAITTSKGQTLITQNVLNTKGSLILPSSSQSVPTGKTATIITSQALATSKGMILTPITSKGGTIISGNQKLRIVSSKAPLSGTRLVVQNPQGKLKIDPQHKNQQVKLIRGQTTGNTILIQTSQGIVAKSITSSSTSTAQSSIKASEVVKTVMTTVPTQTKIRVTTPSPHQQQVIKSQIVQQPQIIQQSQVQHTQIVKAPPVKKVAVQKIRPSPNILQKPQRKSTPRTSKSAANRLITPAVSSAEPIILSTTSSIPVIAQPTLVQGQVPQGSEGLVYLTVDEAGNYRQIDNKSLISLEGNSSEAPRTIFIPADTRPQDVGNIFLAIDDAGNIVNITQRTSSNTFTAENAAPSQDILAKALANTQVLQQETILPDMDVSAALSSTPMDSTVISSSSFNEQALFPASSLAHGVVETSLTLNQPIMTPLEVPSAVSPNIGQISSLSPNYITPNLLTPKQKHIRPSMPLLTEESLANQTRGEPVFFLDNSNNIIPATSGSQISFQLTLGDNNVIMTSGTGGEILSPTYQVVSGDLLTSQLVATEGTHGISKVENVGSENVDNQENVKFESSENVTFSILSQAESIPPETSQVDQHSVILREALEAPQTTLKSDNFLNSVEVPPSESLGTTVHVSEEDSASQLVDPTEQESAIEKSERENYADQLSESFEDKNVNPLLEEVKHSLKRSLGEEQMVSSSSDLEDDSKRVRLDER</sequence>
<evidence type="ECO:0000313" key="2">
    <source>
        <dbReference type="EMBL" id="JAS71454.1"/>
    </source>
</evidence>
<feature type="non-terminal residue" evidence="2">
    <location>
        <position position="1"/>
    </location>
</feature>
<feature type="region of interest" description="Disordered" evidence="1">
    <location>
        <begin position="168"/>
        <end position="187"/>
    </location>
</feature>
<feature type="region of interest" description="Disordered" evidence="1">
    <location>
        <begin position="976"/>
        <end position="1014"/>
    </location>
</feature>
<protein>
    <submittedName>
        <fullName evidence="2">Uncharacterized protein</fullName>
    </submittedName>
</protein>
<dbReference type="EMBL" id="GECU01036252">
    <property type="protein sequence ID" value="JAS71454.1"/>
    <property type="molecule type" value="Transcribed_RNA"/>
</dbReference>
<evidence type="ECO:0000256" key="1">
    <source>
        <dbReference type="SAM" id="MobiDB-lite"/>
    </source>
</evidence>
<feature type="region of interest" description="Disordered" evidence="1">
    <location>
        <begin position="558"/>
        <end position="579"/>
    </location>
</feature>
<feature type="compositionally biased region" description="Basic and acidic residues" evidence="1">
    <location>
        <begin position="992"/>
        <end position="1001"/>
    </location>
</feature>
<feature type="region of interest" description="Disordered" evidence="1">
    <location>
        <begin position="1028"/>
        <end position="1053"/>
    </location>
</feature>
<reference evidence="2" key="1">
    <citation type="submission" date="2015-11" db="EMBL/GenBank/DDBJ databases">
        <title>De novo transcriptome assembly of four potential Pierce s Disease insect vectors from Arizona vineyards.</title>
        <authorList>
            <person name="Tassone E.E."/>
        </authorList>
    </citation>
    <scope>NUCLEOTIDE SEQUENCE</scope>
</reference>
<feature type="compositionally biased region" description="Basic and acidic residues" evidence="1">
    <location>
        <begin position="1044"/>
        <end position="1053"/>
    </location>
</feature>
<organism evidence="2">
    <name type="scientific">Homalodisca liturata</name>
    <dbReference type="NCBI Taxonomy" id="320908"/>
    <lineage>
        <taxon>Eukaryota</taxon>
        <taxon>Metazoa</taxon>
        <taxon>Ecdysozoa</taxon>
        <taxon>Arthropoda</taxon>
        <taxon>Hexapoda</taxon>
        <taxon>Insecta</taxon>
        <taxon>Pterygota</taxon>
        <taxon>Neoptera</taxon>
        <taxon>Paraneoptera</taxon>
        <taxon>Hemiptera</taxon>
        <taxon>Auchenorrhyncha</taxon>
        <taxon>Membracoidea</taxon>
        <taxon>Cicadellidae</taxon>
        <taxon>Cicadellinae</taxon>
        <taxon>Proconiini</taxon>
        <taxon>Homalodisca</taxon>
    </lineage>
</organism>
<dbReference type="AlphaFoldDB" id="A0A1B6H9Y0"/>
<accession>A0A1B6H9Y0</accession>
<name>A0A1B6H9Y0_9HEMI</name>